<dbReference type="SUPFAM" id="SSF48452">
    <property type="entry name" value="TPR-like"/>
    <property type="match status" value="1"/>
</dbReference>
<proteinExistence type="predicted"/>
<dbReference type="InterPro" id="IPR011990">
    <property type="entry name" value="TPR-like_helical_dom_sf"/>
</dbReference>
<protein>
    <submittedName>
        <fullName evidence="2">RagB/SusD family nutrient uptake outer membrane protein</fullName>
    </submittedName>
</protein>
<keyword evidence="3" id="KW-1185">Reference proteome</keyword>
<organism evidence="2 3">
    <name type="scientific">Terrimonas rubra</name>
    <dbReference type="NCBI Taxonomy" id="1035890"/>
    <lineage>
        <taxon>Bacteria</taxon>
        <taxon>Pseudomonadati</taxon>
        <taxon>Bacteroidota</taxon>
        <taxon>Chitinophagia</taxon>
        <taxon>Chitinophagales</taxon>
        <taxon>Chitinophagaceae</taxon>
        <taxon>Terrimonas</taxon>
    </lineage>
</organism>
<dbReference type="RefSeq" id="WP_386097504.1">
    <property type="nucleotide sequence ID" value="NZ_JBHUOZ010000002.1"/>
</dbReference>
<feature type="domain" description="SusD-like N-terminal" evidence="1">
    <location>
        <begin position="24"/>
        <end position="212"/>
    </location>
</feature>
<evidence type="ECO:0000313" key="3">
    <source>
        <dbReference type="Proteomes" id="UP001597511"/>
    </source>
</evidence>
<dbReference type="Gene3D" id="1.25.40.390">
    <property type="match status" value="1"/>
</dbReference>
<evidence type="ECO:0000313" key="2">
    <source>
        <dbReference type="EMBL" id="MFD2919858.1"/>
    </source>
</evidence>
<comment type="caution">
    <text evidence="2">The sequence shown here is derived from an EMBL/GenBank/DDBJ whole genome shotgun (WGS) entry which is preliminary data.</text>
</comment>
<name>A0ABW6A3H7_9BACT</name>
<gene>
    <name evidence="2" type="ORF">ACFS6H_09085</name>
</gene>
<accession>A0ABW6A3H7</accession>
<evidence type="ECO:0000259" key="1">
    <source>
        <dbReference type="Pfam" id="PF14322"/>
    </source>
</evidence>
<dbReference type="Proteomes" id="UP001597511">
    <property type="component" value="Unassembled WGS sequence"/>
</dbReference>
<dbReference type="InterPro" id="IPR033985">
    <property type="entry name" value="SusD-like_N"/>
</dbReference>
<sequence length="479" mass="54596">MKTKHTLYSLMALLILLQGTGCKKFLDVKPEDKFIQEQVFSNRATINQVLNGIYMQLAAAPLYGQNLTWTLTELQGQRYNVPSGGSAWTAFATHNYSDERVMGAFAATWENAYKAILGTNNFITSLSKTSGILNENQQNQLLGEAYGLRAFIHFDLLRLYGPRYAVDSALTAIPYYTLPEAKPEPILPANQVMDKIIADLQKAEQFLANDPVKTKGVNNLVQNDGNDFYETFRNRRMNYYAVKALQARVYLYRNDKSAALEAAKAAISNETVFPWTAYASIYTDKINPDRIFSNEIMFGLQNPNMYSSNNRVFDGSLTDAEILASQPARLTTVFENLETDYRYTTTWLFPESGKNYRSFFKYADMVDKTLIRRMFQPLIRKTEMYFIIAECEADKTEQLRVLNQVRFNRGLVNLAATVTVNTELRKEYQKEFFGEGQLFFYYKRLNITSIPNGSAATGNITMNAARYVVPLPLSETITR</sequence>
<dbReference type="EMBL" id="JBHUOZ010000002">
    <property type="protein sequence ID" value="MFD2919858.1"/>
    <property type="molecule type" value="Genomic_DNA"/>
</dbReference>
<dbReference type="Pfam" id="PF14322">
    <property type="entry name" value="SusD-like_3"/>
    <property type="match status" value="1"/>
</dbReference>
<reference evidence="3" key="1">
    <citation type="journal article" date="2019" name="Int. J. Syst. Evol. Microbiol.">
        <title>The Global Catalogue of Microorganisms (GCM) 10K type strain sequencing project: providing services to taxonomists for standard genome sequencing and annotation.</title>
        <authorList>
            <consortium name="The Broad Institute Genomics Platform"/>
            <consortium name="The Broad Institute Genome Sequencing Center for Infectious Disease"/>
            <person name="Wu L."/>
            <person name="Ma J."/>
        </authorList>
    </citation>
    <scope>NUCLEOTIDE SEQUENCE [LARGE SCALE GENOMIC DNA]</scope>
    <source>
        <strain evidence="3">KCTC 23299</strain>
    </source>
</reference>